<dbReference type="PANTHER" id="PTHR36838:SF3">
    <property type="entry name" value="TRANSPORTER AUXIN EFFLUX CARRIER EC FAMILY"/>
    <property type="match status" value="1"/>
</dbReference>
<comment type="subcellular location">
    <subcellularLocation>
        <location evidence="1">Cell membrane</location>
        <topology evidence="1">Multi-pass membrane protein</topology>
    </subcellularLocation>
</comment>
<feature type="transmembrane region" description="Helical" evidence="8">
    <location>
        <begin position="20"/>
        <end position="39"/>
    </location>
</feature>
<dbReference type="Gene3D" id="1.20.1530.20">
    <property type="match status" value="1"/>
</dbReference>
<reference evidence="9 10" key="1">
    <citation type="submission" date="2023-10" db="EMBL/GenBank/DDBJ databases">
        <title>To unveil natural product biosynthetic capacity in Pseudoalteromonas.</title>
        <authorList>
            <person name="Wang J."/>
        </authorList>
    </citation>
    <scope>NUCLEOTIDE SEQUENCE [LARGE SCALE GENOMIC DNA]</scope>
    <source>
        <strain evidence="9 10">DSM 15914</strain>
    </source>
</reference>
<comment type="similarity">
    <text evidence="2">Belongs to the auxin efflux carrier (TC 2.A.69) family.</text>
</comment>
<gene>
    <name evidence="9" type="ORF">R5H13_17380</name>
</gene>
<evidence type="ECO:0000256" key="1">
    <source>
        <dbReference type="ARBA" id="ARBA00004651"/>
    </source>
</evidence>
<accession>A0ABZ0M992</accession>
<keyword evidence="3" id="KW-0813">Transport</keyword>
<name>A0ABZ0M992_9GAMM</name>
<evidence type="ECO:0000256" key="7">
    <source>
        <dbReference type="ARBA" id="ARBA00023136"/>
    </source>
</evidence>
<dbReference type="Proteomes" id="UP001304419">
    <property type="component" value="Chromosome 1"/>
</dbReference>
<feature type="transmembrane region" description="Helical" evidence="8">
    <location>
        <begin position="51"/>
        <end position="68"/>
    </location>
</feature>
<keyword evidence="4" id="KW-1003">Cell membrane</keyword>
<keyword evidence="6 8" id="KW-1133">Transmembrane helix</keyword>
<sequence length="314" mass="33856">MIELPFNHSIVGQRMSPVEILFPLIFIVISGFLSAKIGFIAINQLDGLRTFIFNLCIPVLLFSSMVQADLKSLATGSLLLSFYLPVALTYAGLYLFLFKAQHRSKADSAALALSGTYSNTVLVGLPIILMALGEQAAAMVFMIITFHSAMLFFMTFLLAARHKNKLDIAKPLLLNPIVISITSGLILNVAGLKLPSLILESFSWLAKPAIPGALFILGASLVQYGVRGKLQGAIWLSAVKLTLLPGLVYLFATYLGLATQQVQVVTLMSASPLGVNAYLVARQLDSQQATLAATVVLSTVLSMVSLTGWLYFLV</sequence>
<keyword evidence="7 8" id="KW-0472">Membrane</keyword>
<dbReference type="Pfam" id="PF03547">
    <property type="entry name" value="Mem_trans"/>
    <property type="match status" value="2"/>
</dbReference>
<dbReference type="PANTHER" id="PTHR36838">
    <property type="entry name" value="AUXIN EFFLUX CARRIER FAMILY PROTEIN"/>
    <property type="match status" value="1"/>
</dbReference>
<evidence type="ECO:0000256" key="2">
    <source>
        <dbReference type="ARBA" id="ARBA00010145"/>
    </source>
</evidence>
<evidence type="ECO:0000256" key="6">
    <source>
        <dbReference type="ARBA" id="ARBA00022989"/>
    </source>
</evidence>
<evidence type="ECO:0000256" key="3">
    <source>
        <dbReference type="ARBA" id="ARBA00022448"/>
    </source>
</evidence>
<evidence type="ECO:0000256" key="8">
    <source>
        <dbReference type="SAM" id="Phobius"/>
    </source>
</evidence>
<feature type="transmembrane region" description="Helical" evidence="8">
    <location>
        <begin position="204"/>
        <end position="226"/>
    </location>
</feature>
<feature type="transmembrane region" description="Helical" evidence="8">
    <location>
        <begin position="80"/>
        <end position="98"/>
    </location>
</feature>
<feature type="transmembrane region" description="Helical" evidence="8">
    <location>
        <begin position="110"/>
        <end position="132"/>
    </location>
</feature>
<feature type="transmembrane region" description="Helical" evidence="8">
    <location>
        <begin position="138"/>
        <end position="160"/>
    </location>
</feature>
<evidence type="ECO:0000313" key="9">
    <source>
        <dbReference type="EMBL" id="WOX28375.1"/>
    </source>
</evidence>
<evidence type="ECO:0000313" key="10">
    <source>
        <dbReference type="Proteomes" id="UP001304419"/>
    </source>
</evidence>
<protein>
    <submittedName>
        <fullName evidence="9">AEC family transporter</fullName>
    </submittedName>
</protein>
<dbReference type="InterPro" id="IPR004776">
    <property type="entry name" value="Mem_transp_PIN-like"/>
</dbReference>
<dbReference type="EMBL" id="CP137578">
    <property type="protein sequence ID" value="WOX28375.1"/>
    <property type="molecule type" value="Genomic_DNA"/>
</dbReference>
<dbReference type="InterPro" id="IPR038770">
    <property type="entry name" value="Na+/solute_symporter_sf"/>
</dbReference>
<dbReference type="RefSeq" id="WP_226899143.1">
    <property type="nucleotide sequence ID" value="NZ_CBCSDF010000010.1"/>
</dbReference>
<keyword evidence="10" id="KW-1185">Reference proteome</keyword>
<evidence type="ECO:0000256" key="5">
    <source>
        <dbReference type="ARBA" id="ARBA00022692"/>
    </source>
</evidence>
<evidence type="ECO:0000256" key="4">
    <source>
        <dbReference type="ARBA" id="ARBA00022475"/>
    </source>
</evidence>
<feature type="transmembrane region" description="Helical" evidence="8">
    <location>
        <begin position="172"/>
        <end position="192"/>
    </location>
</feature>
<proteinExistence type="inferred from homology"/>
<feature type="transmembrane region" description="Helical" evidence="8">
    <location>
        <begin position="233"/>
        <end position="255"/>
    </location>
</feature>
<organism evidence="9 10">
    <name type="scientific">Pseudoalteromonas maricaloris</name>
    <dbReference type="NCBI Taxonomy" id="184924"/>
    <lineage>
        <taxon>Bacteria</taxon>
        <taxon>Pseudomonadati</taxon>
        <taxon>Pseudomonadota</taxon>
        <taxon>Gammaproteobacteria</taxon>
        <taxon>Alteromonadales</taxon>
        <taxon>Pseudoalteromonadaceae</taxon>
        <taxon>Pseudoalteromonas</taxon>
    </lineage>
</organism>
<keyword evidence="5 8" id="KW-0812">Transmembrane</keyword>
<feature type="transmembrane region" description="Helical" evidence="8">
    <location>
        <begin position="291"/>
        <end position="312"/>
    </location>
</feature>